<evidence type="ECO:0000256" key="1">
    <source>
        <dbReference type="PIRSR" id="PIRSR014972-1"/>
    </source>
</evidence>
<dbReference type="InterPro" id="IPR025540">
    <property type="entry name" value="FlK"/>
</dbReference>
<feature type="active site" evidence="1">
    <location>
        <position position="79"/>
    </location>
</feature>
<dbReference type="AlphaFoldDB" id="A0A1D8G794"/>
<feature type="binding site" evidence="2">
    <location>
        <position position="72"/>
    </location>
    <ligand>
        <name>CoA</name>
        <dbReference type="ChEBI" id="CHEBI:57287"/>
    </ligand>
</feature>
<dbReference type="EC" id="3.1.2.29" evidence="4"/>
<dbReference type="InterPro" id="IPR054485">
    <property type="entry name" value="FlK-like_dom"/>
</dbReference>
<dbReference type="PATRIC" id="fig|285473.5.peg.4402"/>
<evidence type="ECO:0000256" key="2">
    <source>
        <dbReference type="PIRSR" id="PIRSR014972-2"/>
    </source>
</evidence>
<reference evidence="4 5" key="1">
    <citation type="submission" date="2016-09" db="EMBL/GenBank/DDBJ databases">
        <title>Streptomyces rubrolavendulae MJM4426 Genome sequencing and assembly.</title>
        <authorList>
            <person name="Kim J.-G."/>
        </authorList>
    </citation>
    <scope>NUCLEOTIDE SEQUENCE [LARGE SCALE GENOMIC DNA]</scope>
    <source>
        <strain evidence="4 5">MJM4426</strain>
    </source>
</reference>
<accession>A0A1D8G794</accession>
<name>A0A1D8G794_9ACTN</name>
<dbReference type="GeneID" id="33066696"/>
<dbReference type="OrthoDB" id="6902891at2"/>
<dbReference type="PIRSF" id="PIRSF014972">
    <property type="entry name" value="FlK"/>
    <property type="match status" value="1"/>
</dbReference>
<dbReference type="InterPro" id="IPR029069">
    <property type="entry name" value="HotDog_dom_sf"/>
</dbReference>
<feature type="binding site" evidence="2">
    <location>
        <position position="72"/>
    </location>
    <ligand>
        <name>substrate</name>
    </ligand>
</feature>
<dbReference type="PANTHER" id="PTHR36934:SF1">
    <property type="entry name" value="THIOESTERASE DOMAIN-CONTAINING PROTEIN"/>
    <property type="match status" value="1"/>
</dbReference>
<dbReference type="Proteomes" id="UP000095349">
    <property type="component" value="Chromosome"/>
</dbReference>
<dbReference type="SUPFAM" id="SSF54637">
    <property type="entry name" value="Thioesterase/thiol ester dehydrase-isomerase"/>
    <property type="match status" value="1"/>
</dbReference>
<evidence type="ECO:0000259" key="3">
    <source>
        <dbReference type="Pfam" id="PF22636"/>
    </source>
</evidence>
<dbReference type="RefSeq" id="WP_069978181.1">
    <property type="nucleotide sequence ID" value="NZ_CP017316.1"/>
</dbReference>
<dbReference type="PANTHER" id="PTHR36934">
    <property type="entry name" value="BLR0278 PROTEIN"/>
    <property type="match status" value="1"/>
</dbReference>
<keyword evidence="5" id="KW-1185">Reference proteome</keyword>
<dbReference type="Pfam" id="PF22636">
    <property type="entry name" value="FlK"/>
    <property type="match status" value="1"/>
</dbReference>
<evidence type="ECO:0000313" key="5">
    <source>
        <dbReference type="Proteomes" id="UP000095349"/>
    </source>
</evidence>
<feature type="active site" evidence="1">
    <location>
        <position position="53"/>
    </location>
</feature>
<dbReference type="KEGG" id="srn:A4G23_04197"/>
<organism evidence="4 5">
    <name type="scientific">Streptomyces rubrolavendulae</name>
    <dbReference type="NCBI Taxonomy" id="285473"/>
    <lineage>
        <taxon>Bacteria</taxon>
        <taxon>Bacillati</taxon>
        <taxon>Actinomycetota</taxon>
        <taxon>Actinomycetes</taxon>
        <taxon>Kitasatosporales</taxon>
        <taxon>Streptomycetaceae</taxon>
        <taxon>Streptomyces</taxon>
    </lineage>
</organism>
<keyword evidence="4" id="KW-0378">Hydrolase</keyword>
<dbReference type="EMBL" id="CP017316">
    <property type="protein sequence ID" value="AOT61314.1"/>
    <property type="molecule type" value="Genomic_DNA"/>
</dbReference>
<dbReference type="GO" id="GO:0016787">
    <property type="term" value="F:hydrolase activity"/>
    <property type="evidence" value="ECO:0007669"/>
    <property type="project" value="UniProtKB-KW"/>
</dbReference>
<feature type="binding site" evidence="2">
    <location>
        <position position="123"/>
    </location>
    <ligand>
        <name>substrate</name>
    </ligand>
</feature>
<dbReference type="Gene3D" id="3.10.129.10">
    <property type="entry name" value="Hotdog Thioesterase"/>
    <property type="match status" value="1"/>
</dbReference>
<protein>
    <submittedName>
        <fullName evidence="4">Fluoroacetyl-CoA thioesterase</fullName>
        <ecNumber evidence="4">3.1.2.29</ecNumber>
    </submittedName>
</protein>
<proteinExistence type="predicted"/>
<sequence>MTSTPAQTGATDLASLIGRSADVVHRVTDKDAATNWGNDLPVLATPVLLWLSEIAAMKVIDPAVTDQDMTVGLAHDSAHLAPTPVGEEVTVSATLTGVEGRKLVFDVVARDAAATVLSGRHTRAVINRARFTEKLAPRLRTTDRSA</sequence>
<feature type="active site" evidence="1">
    <location>
        <position position="45"/>
    </location>
</feature>
<dbReference type="STRING" id="285473.A4G23_04197"/>
<evidence type="ECO:0000313" key="4">
    <source>
        <dbReference type="EMBL" id="AOT61314.1"/>
    </source>
</evidence>
<feature type="domain" description="Fluoroacetyl-CoA-specific thioesterase-like" evidence="3">
    <location>
        <begin position="27"/>
        <end position="128"/>
    </location>
</feature>
<gene>
    <name evidence="4" type="primary">flK</name>
    <name evidence="4" type="ORF">A4G23_04197</name>
</gene>